<feature type="compositionally biased region" description="Acidic residues" evidence="1">
    <location>
        <begin position="7"/>
        <end position="32"/>
    </location>
</feature>
<reference evidence="2" key="1">
    <citation type="journal article" date="2022" name="Int. J. Mol. Sci.">
        <title>Draft Genome of Tanacetum Coccineum: Genomic Comparison of Closely Related Tanacetum-Family Plants.</title>
        <authorList>
            <person name="Yamashiro T."/>
            <person name="Shiraishi A."/>
            <person name="Nakayama K."/>
            <person name="Satake H."/>
        </authorList>
    </citation>
    <scope>NUCLEOTIDE SEQUENCE</scope>
</reference>
<name>A0ABQ5AZH8_9ASTR</name>
<feature type="compositionally biased region" description="Basic and acidic residues" evidence="1">
    <location>
        <begin position="147"/>
        <end position="158"/>
    </location>
</feature>
<gene>
    <name evidence="2" type="ORF">Tco_0842183</name>
</gene>
<organism evidence="2 3">
    <name type="scientific">Tanacetum coccineum</name>
    <dbReference type="NCBI Taxonomy" id="301880"/>
    <lineage>
        <taxon>Eukaryota</taxon>
        <taxon>Viridiplantae</taxon>
        <taxon>Streptophyta</taxon>
        <taxon>Embryophyta</taxon>
        <taxon>Tracheophyta</taxon>
        <taxon>Spermatophyta</taxon>
        <taxon>Magnoliopsida</taxon>
        <taxon>eudicotyledons</taxon>
        <taxon>Gunneridae</taxon>
        <taxon>Pentapetalae</taxon>
        <taxon>asterids</taxon>
        <taxon>campanulids</taxon>
        <taxon>Asterales</taxon>
        <taxon>Asteraceae</taxon>
        <taxon>Asteroideae</taxon>
        <taxon>Anthemideae</taxon>
        <taxon>Anthemidinae</taxon>
        <taxon>Tanacetum</taxon>
    </lineage>
</organism>
<keyword evidence="3" id="KW-1185">Reference proteome</keyword>
<protein>
    <submittedName>
        <fullName evidence="2">Uncharacterized protein</fullName>
    </submittedName>
</protein>
<evidence type="ECO:0000313" key="3">
    <source>
        <dbReference type="Proteomes" id="UP001151760"/>
    </source>
</evidence>
<sequence length="158" mass="18108">MNRWILEDDEGEEDPEMEEEMEEENDDDDDDAEVINPYEEARFPVKNNLDQPTRFRPDVFAPWPYSKGCQHTNSTTSTSLVKPYLTNVSEWANTVHSTLKMLMDGKCIHGKFDSEVKKPYVAPTAPVAPVDCADADDPSSRPTHHPRHDDPYVMVREL</sequence>
<accession>A0ABQ5AZH8</accession>
<evidence type="ECO:0000256" key="1">
    <source>
        <dbReference type="SAM" id="MobiDB-lite"/>
    </source>
</evidence>
<comment type="caution">
    <text evidence="2">The sequence shown here is derived from an EMBL/GenBank/DDBJ whole genome shotgun (WGS) entry which is preliminary data.</text>
</comment>
<feature type="region of interest" description="Disordered" evidence="1">
    <location>
        <begin position="126"/>
        <end position="158"/>
    </location>
</feature>
<dbReference type="Proteomes" id="UP001151760">
    <property type="component" value="Unassembled WGS sequence"/>
</dbReference>
<reference evidence="2" key="2">
    <citation type="submission" date="2022-01" db="EMBL/GenBank/DDBJ databases">
        <authorList>
            <person name="Yamashiro T."/>
            <person name="Shiraishi A."/>
            <person name="Satake H."/>
            <person name="Nakayama K."/>
        </authorList>
    </citation>
    <scope>NUCLEOTIDE SEQUENCE</scope>
</reference>
<dbReference type="EMBL" id="BQNB010012775">
    <property type="protein sequence ID" value="GJT07721.1"/>
    <property type="molecule type" value="Genomic_DNA"/>
</dbReference>
<proteinExistence type="predicted"/>
<evidence type="ECO:0000313" key="2">
    <source>
        <dbReference type="EMBL" id="GJT07721.1"/>
    </source>
</evidence>
<feature type="region of interest" description="Disordered" evidence="1">
    <location>
        <begin position="1"/>
        <end position="32"/>
    </location>
</feature>